<dbReference type="Pfam" id="PF04107">
    <property type="entry name" value="GCS2"/>
    <property type="match status" value="1"/>
</dbReference>
<evidence type="ECO:0000256" key="6">
    <source>
        <dbReference type="SAM" id="MobiDB-lite"/>
    </source>
</evidence>
<keyword evidence="3 5" id="KW-0067">ATP-binding</keyword>
<reference evidence="8" key="1">
    <citation type="journal article" date="2019" name="Int. J. Syst. Evol. Microbiol.">
        <title>The Global Catalogue of Microorganisms (GCM) 10K type strain sequencing project: providing services to taxonomists for standard genome sequencing and annotation.</title>
        <authorList>
            <consortium name="The Broad Institute Genomics Platform"/>
            <consortium name="The Broad Institute Genome Sequencing Center for Infectious Disease"/>
            <person name="Wu L."/>
            <person name="Ma J."/>
        </authorList>
    </citation>
    <scope>NUCLEOTIDE SEQUENCE [LARGE SCALE GENOMIC DNA]</scope>
    <source>
        <strain evidence="8">NBRC 108730</strain>
    </source>
</reference>
<dbReference type="EMBL" id="BSUZ01000001">
    <property type="protein sequence ID" value="GMA86884.1"/>
    <property type="molecule type" value="Genomic_DNA"/>
</dbReference>
<evidence type="ECO:0000256" key="4">
    <source>
        <dbReference type="ARBA" id="ARBA00048819"/>
    </source>
</evidence>
<comment type="similarity">
    <text evidence="5">Belongs to the glutamate--cysteine ligase type 2 family. YbdK subfamily.</text>
</comment>
<evidence type="ECO:0000256" key="5">
    <source>
        <dbReference type="HAMAP-Rule" id="MF_01609"/>
    </source>
</evidence>
<sequence length="218" mass="23576">MTPSTTSSERYLWMAERFGLTQAEQATCGCHVHVSVDSDDEAIGALDRLRVWLPVLTALSANSPSWQGRDTGYASFRSQAWGRWPSAGPIEVLGSAAAYRALVERLLGTGVLLDEGMLYLDARPSARYPTLEIRVADVCLDVDDAVLLAALARGLVETSAARWRDDEPPPDVPAALLRLAGWQAARHGVGATCCTLPTTDPPPPRRCSTRWSSTCGRP</sequence>
<name>A0ABQ6JIF7_9ACTN</name>
<comment type="caution">
    <text evidence="7">The sequence shown here is derived from an EMBL/GenBank/DDBJ whole genome shotgun (WGS) entry which is preliminary data.</text>
</comment>
<protein>
    <recommendedName>
        <fullName evidence="5">Putative glutamate--cysteine ligase 2</fullName>
        <ecNumber evidence="5">6.3.2.2</ecNumber>
    </recommendedName>
    <alternativeName>
        <fullName evidence="5">Gamma-glutamylcysteine synthetase 2</fullName>
        <shortName evidence="5">GCS 2</shortName>
        <shortName evidence="5">Gamma-GCS 2</shortName>
    </alternativeName>
</protein>
<feature type="region of interest" description="Disordered" evidence="6">
    <location>
        <begin position="196"/>
        <end position="218"/>
    </location>
</feature>
<comment type="function">
    <text evidence="5">ATP-dependent carboxylate-amine ligase which exhibits weak glutamate--cysteine ligase activity.</text>
</comment>
<dbReference type="InterPro" id="IPR011793">
    <property type="entry name" value="YbdK"/>
</dbReference>
<dbReference type="HAMAP" id="MF_01609">
    <property type="entry name" value="Glu_cys_ligase_2"/>
    <property type="match status" value="1"/>
</dbReference>
<dbReference type="SUPFAM" id="SSF55931">
    <property type="entry name" value="Glutamine synthetase/guanido kinase"/>
    <property type="match status" value="1"/>
</dbReference>
<dbReference type="EC" id="6.3.2.2" evidence="5"/>
<organism evidence="7 8">
    <name type="scientific">Angustibacter aerolatus</name>
    <dbReference type="NCBI Taxonomy" id="1162965"/>
    <lineage>
        <taxon>Bacteria</taxon>
        <taxon>Bacillati</taxon>
        <taxon>Actinomycetota</taxon>
        <taxon>Actinomycetes</taxon>
        <taxon>Kineosporiales</taxon>
        <taxon>Kineosporiaceae</taxon>
    </lineage>
</organism>
<dbReference type="InterPro" id="IPR050141">
    <property type="entry name" value="GCL_type2/YbdK_subfam"/>
</dbReference>
<accession>A0ABQ6JIF7</accession>
<comment type="catalytic activity">
    <reaction evidence="4 5">
        <text>L-cysteine + L-glutamate + ATP = gamma-L-glutamyl-L-cysteine + ADP + phosphate + H(+)</text>
        <dbReference type="Rhea" id="RHEA:13285"/>
        <dbReference type="ChEBI" id="CHEBI:15378"/>
        <dbReference type="ChEBI" id="CHEBI:29985"/>
        <dbReference type="ChEBI" id="CHEBI:30616"/>
        <dbReference type="ChEBI" id="CHEBI:35235"/>
        <dbReference type="ChEBI" id="CHEBI:43474"/>
        <dbReference type="ChEBI" id="CHEBI:58173"/>
        <dbReference type="ChEBI" id="CHEBI:456216"/>
        <dbReference type="EC" id="6.3.2.2"/>
    </reaction>
</comment>
<evidence type="ECO:0000256" key="1">
    <source>
        <dbReference type="ARBA" id="ARBA00022598"/>
    </source>
</evidence>
<evidence type="ECO:0000256" key="3">
    <source>
        <dbReference type="ARBA" id="ARBA00022840"/>
    </source>
</evidence>
<proteinExistence type="inferred from homology"/>
<keyword evidence="8" id="KW-1185">Reference proteome</keyword>
<dbReference type="PANTHER" id="PTHR36510">
    <property type="entry name" value="GLUTAMATE--CYSTEINE LIGASE 2-RELATED"/>
    <property type="match status" value="1"/>
</dbReference>
<evidence type="ECO:0000256" key="2">
    <source>
        <dbReference type="ARBA" id="ARBA00022741"/>
    </source>
</evidence>
<gene>
    <name evidence="7" type="ORF">GCM10025868_21340</name>
</gene>
<dbReference type="Proteomes" id="UP001157017">
    <property type="component" value="Unassembled WGS sequence"/>
</dbReference>
<evidence type="ECO:0000313" key="7">
    <source>
        <dbReference type="EMBL" id="GMA86884.1"/>
    </source>
</evidence>
<keyword evidence="2 5" id="KW-0547">Nucleotide-binding</keyword>
<keyword evidence="1 5" id="KW-0436">Ligase</keyword>
<evidence type="ECO:0000313" key="8">
    <source>
        <dbReference type="Proteomes" id="UP001157017"/>
    </source>
</evidence>
<dbReference type="PANTHER" id="PTHR36510:SF1">
    <property type="entry name" value="GLUTAMATE--CYSTEINE LIGASE 2-RELATED"/>
    <property type="match status" value="1"/>
</dbReference>
<dbReference type="InterPro" id="IPR006336">
    <property type="entry name" value="GCS2"/>
</dbReference>
<dbReference type="InterPro" id="IPR014746">
    <property type="entry name" value="Gln_synth/guanido_kin_cat_dom"/>
</dbReference>
<dbReference type="NCBIfam" id="TIGR02050">
    <property type="entry name" value="gshA_cyan_rel"/>
    <property type="match status" value="1"/>
</dbReference>
<dbReference type="Gene3D" id="3.30.590.20">
    <property type="match status" value="1"/>
</dbReference>